<keyword evidence="1" id="KW-0143">Chaperone</keyword>
<dbReference type="GO" id="GO:0005737">
    <property type="term" value="C:cytoplasm"/>
    <property type="evidence" value="ECO:0007669"/>
    <property type="project" value="TreeGrafter"/>
</dbReference>
<dbReference type="InterPro" id="IPR003646">
    <property type="entry name" value="SH3-like_bac-type"/>
</dbReference>
<dbReference type="SUPFAM" id="SSF46565">
    <property type="entry name" value="Chaperone J-domain"/>
    <property type="match status" value="1"/>
</dbReference>
<gene>
    <name evidence="5" type="ORF">LG368_12890</name>
</gene>
<evidence type="ECO:0000256" key="3">
    <source>
        <dbReference type="SAM" id="MobiDB-lite"/>
    </source>
</evidence>
<keyword evidence="6" id="KW-1185">Reference proteome</keyword>
<name>A0A9X1LF87_9GAMM</name>
<dbReference type="Proteomes" id="UP001139095">
    <property type="component" value="Unassembled WGS sequence"/>
</dbReference>
<proteinExistence type="predicted"/>
<accession>A0A9X1LF87</accession>
<dbReference type="Pfam" id="PF00226">
    <property type="entry name" value="DnaJ"/>
    <property type="match status" value="1"/>
</dbReference>
<dbReference type="PRINTS" id="PR00625">
    <property type="entry name" value="JDOMAIN"/>
</dbReference>
<evidence type="ECO:0000256" key="2">
    <source>
        <dbReference type="SAM" id="Coils"/>
    </source>
</evidence>
<feature type="coiled-coil region" evidence="2">
    <location>
        <begin position="121"/>
        <end position="155"/>
    </location>
</feature>
<evidence type="ECO:0000313" key="5">
    <source>
        <dbReference type="EMBL" id="MCB5162791.1"/>
    </source>
</evidence>
<sequence length="451" mass="51018">MRYCLYFFLSIMVPNQHRMSLLDDYQLLEIPTNATEQEAKVAFRKLARRYHPDKNPNHDTTEVFQRLQAAYENVQGAIRLGDQVVDWQPFTFTQENTHSSGAKNRYQHFSSASDKQQAAFVKERQRAYEEMKRNNAQHEKTREEAIKSARNALNEKRVKALYEKAFKASAGSQQDSSFDSQRHTEPFEPDHATATTSSIPPYQTFVDQSDQNQRTPFRLNAAKAAFRVTTYLACFAAGVYATLHWQSSTNSAQTQPLSSIPYISGLYPQYRVGAAYTLNITNLYAEPDTQSTSLQTMPALSELESIQLQGDWLTVRYQGINGWVQAKYIGYGTANQAQKTGCIGQPGLAPKHGALLGDAQGNSRLRILNQLPQHSKLTFESYDGRAPFSIYLYAKQAYAANYIPRGNYRLVLETGSLYHQACNQFLFNDTTQVILDPVDFASTEQTLTLTP</sequence>
<dbReference type="AlphaFoldDB" id="A0A9X1LF87"/>
<comment type="caution">
    <text evidence="5">The sequence shown here is derived from an EMBL/GenBank/DDBJ whole genome shotgun (WGS) entry which is preliminary data.</text>
</comment>
<dbReference type="Pfam" id="PF08239">
    <property type="entry name" value="SH3_3"/>
    <property type="match status" value="1"/>
</dbReference>
<dbReference type="RefSeq" id="WP_226755136.1">
    <property type="nucleotide sequence ID" value="NZ_JAJATW010000022.1"/>
</dbReference>
<protein>
    <submittedName>
        <fullName evidence="5">DnaJ domain-containing protein</fullName>
    </submittedName>
</protein>
<dbReference type="InterPro" id="IPR001623">
    <property type="entry name" value="DnaJ_domain"/>
</dbReference>
<evidence type="ECO:0000313" key="6">
    <source>
        <dbReference type="Proteomes" id="UP001139095"/>
    </source>
</evidence>
<feature type="compositionally biased region" description="Basic and acidic residues" evidence="3">
    <location>
        <begin position="180"/>
        <end position="191"/>
    </location>
</feature>
<dbReference type="CDD" id="cd06257">
    <property type="entry name" value="DnaJ"/>
    <property type="match status" value="1"/>
</dbReference>
<organism evidence="5 6">
    <name type="scientific">Marinomonas algarum</name>
    <dbReference type="NCBI Taxonomy" id="2883105"/>
    <lineage>
        <taxon>Bacteria</taxon>
        <taxon>Pseudomonadati</taxon>
        <taxon>Pseudomonadota</taxon>
        <taxon>Gammaproteobacteria</taxon>
        <taxon>Oceanospirillales</taxon>
        <taxon>Oceanospirillaceae</taxon>
        <taxon>Marinomonas</taxon>
    </lineage>
</organism>
<evidence type="ECO:0000259" key="4">
    <source>
        <dbReference type="PROSITE" id="PS50076"/>
    </source>
</evidence>
<feature type="region of interest" description="Disordered" evidence="3">
    <location>
        <begin position="172"/>
        <end position="204"/>
    </location>
</feature>
<dbReference type="GO" id="GO:0042026">
    <property type="term" value="P:protein refolding"/>
    <property type="evidence" value="ECO:0007669"/>
    <property type="project" value="TreeGrafter"/>
</dbReference>
<evidence type="ECO:0000256" key="1">
    <source>
        <dbReference type="ARBA" id="ARBA00023186"/>
    </source>
</evidence>
<feature type="domain" description="J" evidence="4">
    <location>
        <begin position="23"/>
        <end position="110"/>
    </location>
</feature>
<dbReference type="Gene3D" id="2.30.30.40">
    <property type="entry name" value="SH3 Domains"/>
    <property type="match status" value="1"/>
</dbReference>
<reference evidence="5" key="1">
    <citation type="submission" date="2021-10" db="EMBL/GenBank/DDBJ databases">
        <title>Marinomonas pontica sp. nov., isolated from the Black Sea.</title>
        <authorList>
            <person name="Zhao L.-H."/>
            <person name="Xue J.-H."/>
        </authorList>
    </citation>
    <scope>NUCLEOTIDE SEQUENCE</scope>
    <source>
        <strain evidence="5">E8</strain>
    </source>
</reference>
<dbReference type="Gene3D" id="1.10.287.110">
    <property type="entry name" value="DnaJ domain"/>
    <property type="match status" value="1"/>
</dbReference>
<feature type="compositionally biased region" description="Polar residues" evidence="3">
    <location>
        <begin position="193"/>
        <end position="204"/>
    </location>
</feature>
<dbReference type="PANTHER" id="PTHR43096">
    <property type="entry name" value="DNAJ HOMOLOG 1, MITOCHONDRIAL-RELATED"/>
    <property type="match status" value="1"/>
</dbReference>
<dbReference type="EMBL" id="JAJATW010000022">
    <property type="protein sequence ID" value="MCB5162791.1"/>
    <property type="molecule type" value="Genomic_DNA"/>
</dbReference>
<dbReference type="InterPro" id="IPR036869">
    <property type="entry name" value="J_dom_sf"/>
</dbReference>
<dbReference type="GO" id="GO:0051082">
    <property type="term" value="F:unfolded protein binding"/>
    <property type="evidence" value="ECO:0007669"/>
    <property type="project" value="TreeGrafter"/>
</dbReference>
<dbReference type="PROSITE" id="PS50076">
    <property type="entry name" value="DNAJ_2"/>
    <property type="match status" value="1"/>
</dbReference>
<dbReference type="PANTHER" id="PTHR43096:SF52">
    <property type="entry name" value="DNAJ HOMOLOG 1, MITOCHONDRIAL-RELATED"/>
    <property type="match status" value="1"/>
</dbReference>
<keyword evidence="2" id="KW-0175">Coiled coil</keyword>
<dbReference type="SMART" id="SM00271">
    <property type="entry name" value="DnaJ"/>
    <property type="match status" value="1"/>
</dbReference>